<dbReference type="OrthoDB" id="6347013at2759"/>
<dbReference type="PANTHER" id="PTHR10824:SF36">
    <property type="entry name" value="ACYL-COA THIOESTERASE 17-RELATED"/>
    <property type="match status" value="1"/>
</dbReference>
<evidence type="ECO:0000259" key="4">
    <source>
        <dbReference type="Pfam" id="PF08840"/>
    </source>
</evidence>
<feature type="active site" description="Charge relay system" evidence="2">
    <location>
        <position position="234"/>
    </location>
</feature>
<evidence type="ECO:0000313" key="5">
    <source>
        <dbReference type="EMBL" id="KAG0717359.1"/>
    </source>
</evidence>
<dbReference type="GO" id="GO:0006631">
    <property type="term" value="P:fatty acid metabolic process"/>
    <property type="evidence" value="ECO:0007669"/>
    <property type="project" value="TreeGrafter"/>
</dbReference>
<feature type="domain" description="Acyl-CoA thioester hydrolase/bile acid-CoA amino acid N-acetyltransferase" evidence="3">
    <location>
        <begin position="40"/>
        <end position="141"/>
    </location>
</feature>
<dbReference type="GO" id="GO:0047617">
    <property type="term" value="F:fatty acyl-CoA hydrolase activity"/>
    <property type="evidence" value="ECO:0007669"/>
    <property type="project" value="TreeGrafter"/>
</dbReference>
<evidence type="ECO:0000256" key="2">
    <source>
        <dbReference type="PIRSR" id="PIRSR016521-1"/>
    </source>
</evidence>
<dbReference type="SUPFAM" id="SSF53474">
    <property type="entry name" value="alpha/beta-Hydrolases"/>
    <property type="match status" value="1"/>
</dbReference>
<sequence length="441" mass="48927">MADAKSKKQASSGGVRALVEPRVCLHDAPTSIKVTGLQPNTPFHSYAHYLSDDNGTVDVERSEAVGGAYTGVFPAGLFSSLKEFPDTHTRLKKDDPTTPWMMTLAVHKDHLTLEKSVVSEGLTTVMLERYIMAPGVRREPVVHERVRGSMFLPAGPGPYPAVIDILGGIGGLNEDRASMLASKGFACLAIAYFKYDDLPKFIKTLDLEYFEEAVEYILQQPGVIPDRCGVLCSSRGGSLGLAMGIYLQKVTAVVSLGGRLIGDITLTFRGQELWKGVEVNNSHYHIDEQNILTLNEDAMKKIIVHDHPSMPPCENAPDDTYFLFVAGDDDAIYTNIYITALTHRMKLHGRQSHCRSVIYPGLGHIIEPPYNTYAIESTYQVGPITVMSKWGGGACGTCKAQEDNWQNMRRFLEIHVRDRSDWFQQFMGRTRGDNKCESLQH</sequence>
<organism evidence="5 6">
    <name type="scientific">Chionoecetes opilio</name>
    <name type="common">Atlantic snow crab</name>
    <name type="synonym">Cancer opilio</name>
    <dbReference type="NCBI Taxonomy" id="41210"/>
    <lineage>
        <taxon>Eukaryota</taxon>
        <taxon>Metazoa</taxon>
        <taxon>Ecdysozoa</taxon>
        <taxon>Arthropoda</taxon>
        <taxon>Crustacea</taxon>
        <taxon>Multicrustacea</taxon>
        <taxon>Malacostraca</taxon>
        <taxon>Eumalacostraca</taxon>
        <taxon>Eucarida</taxon>
        <taxon>Decapoda</taxon>
        <taxon>Pleocyemata</taxon>
        <taxon>Brachyura</taxon>
        <taxon>Eubrachyura</taxon>
        <taxon>Majoidea</taxon>
        <taxon>Majidae</taxon>
        <taxon>Chionoecetes</taxon>
    </lineage>
</organism>
<proteinExistence type="inferred from homology"/>
<dbReference type="GO" id="GO:0006637">
    <property type="term" value="P:acyl-CoA metabolic process"/>
    <property type="evidence" value="ECO:0007669"/>
    <property type="project" value="InterPro"/>
</dbReference>
<accession>A0A8J4Y4B4</accession>
<reference evidence="5" key="1">
    <citation type="submission" date="2020-07" db="EMBL/GenBank/DDBJ databases">
        <title>The High-quality genome of the commercially important snow crab, Chionoecetes opilio.</title>
        <authorList>
            <person name="Jeong J.-H."/>
            <person name="Ryu S."/>
        </authorList>
    </citation>
    <scope>NUCLEOTIDE SEQUENCE</scope>
    <source>
        <strain evidence="5">MADBK_172401_WGS</strain>
        <tissue evidence="5">Digestive gland</tissue>
    </source>
</reference>
<feature type="active site" description="Charge relay system" evidence="2">
    <location>
        <position position="364"/>
    </location>
</feature>
<dbReference type="InterPro" id="IPR016662">
    <property type="entry name" value="Acyl-CoA_thioEstase_long-chain"/>
</dbReference>
<dbReference type="Proteomes" id="UP000770661">
    <property type="component" value="Unassembled WGS sequence"/>
</dbReference>
<evidence type="ECO:0000256" key="1">
    <source>
        <dbReference type="ARBA" id="ARBA00006538"/>
    </source>
</evidence>
<dbReference type="Pfam" id="PF08840">
    <property type="entry name" value="BAAT_C"/>
    <property type="match status" value="1"/>
</dbReference>
<gene>
    <name evidence="5" type="primary">Acnat1</name>
    <name evidence="5" type="ORF">GWK47_054635</name>
</gene>
<dbReference type="InterPro" id="IPR006862">
    <property type="entry name" value="Thio_Ohase/aa_AcTrfase"/>
</dbReference>
<dbReference type="InterPro" id="IPR014940">
    <property type="entry name" value="BAAT_C"/>
</dbReference>
<comment type="similarity">
    <text evidence="1">Belongs to the C/M/P thioester hydrolase family.</text>
</comment>
<keyword evidence="6" id="KW-1185">Reference proteome</keyword>
<dbReference type="PANTHER" id="PTHR10824">
    <property type="entry name" value="ACYL-COENZYME A THIOESTERASE-RELATED"/>
    <property type="match status" value="1"/>
</dbReference>
<dbReference type="Gene3D" id="3.40.50.1820">
    <property type="entry name" value="alpha/beta hydrolase"/>
    <property type="match status" value="1"/>
</dbReference>
<dbReference type="PIRSF" id="PIRSF016521">
    <property type="entry name" value="Acyl-CoA_hydro"/>
    <property type="match status" value="1"/>
</dbReference>
<dbReference type="Pfam" id="PF04775">
    <property type="entry name" value="Bile_Hydr_Trans"/>
    <property type="match status" value="1"/>
</dbReference>
<dbReference type="InterPro" id="IPR029058">
    <property type="entry name" value="AB_hydrolase_fold"/>
</dbReference>
<evidence type="ECO:0000313" key="6">
    <source>
        <dbReference type="Proteomes" id="UP000770661"/>
    </source>
</evidence>
<name>A0A8J4Y4B4_CHIOP</name>
<dbReference type="InterPro" id="IPR042490">
    <property type="entry name" value="Thio_Ohase/BAAT_N"/>
</dbReference>
<feature type="active site" description="Charge relay system" evidence="2">
    <location>
        <position position="330"/>
    </location>
</feature>
<dbReference type="EMBL" id="JACEEZ010017765">
    <property type="protein sequence ID" value="KAG0717359.1"/>
    <property type="molecule type" value="Genomic_DNA"/>
</dbReference>
<feature type="domain" description="BAAT/Acyl-CoA thioester hydrolase C-terminal" evidence="4">
    <location>
        <begin position="206"/>
        <end position="416"/>
    </location>
</feature>
<dbReference type="Gene3D" id="2.60.40.2240">
    <property type="entry name" value="Acyl-CoA thioester hydrolase/BAAT N-terminal domain"/>
    <property type="match status" value="1"/>
</dbReference>
<protein>
    <submittedName>
        <fullName evidence="5">Acyl-coenzyme A amino acid N-acyltransferase 1</fullName>
    </submittedName>
</protein>
<comment type="caution">
    <text evidence="5">The sequence shown here is derived from an EMBL/GenBank/DDBJ whole genome shotgun (WGS) entry which is preliminary data.</text>
</comment>
<evidence type="ECO:0000259" key="3">
    <source>
        <dbReference type="Pfam" id="PF04775"/>
    </source>
</evidence>
<dbReference type="AlphaFoldDB" id="A0A8J4Y4B4"/>